<evidence type="ECO:0000256" key="15">
    <source>
        <dbReference type="ARBA" id="ARBA00023170"/>
    </source>
</evidence>
<feature type="domain" description="Protein kinase" evidence="22">
    <location>
        <begin position="584"/>
        <end position="854"/>
    </location>
</feature>
<gene>
    <name evidence="23" type="ORF">Nepgr_019468</name>
</gene>
<dbReference type="PROSITE" id="PS51450">
    <property type="entry name" value="LRR"/>
    <property type="match status" value="1"/>
</dbReference>
<feature type="binding site" evidence="18">
    <location>
        <position position="612"/>
    </location>
    <ligand>
        <name>ATP</name>
        <dbReference type="ChEBI" id="CHEBI:30616"/>
    </ligand>
</feature>
<keyword evidence="10 18" id="KW-0547">Nucleotide-binding</keyword>
<evidence type="ECO:0000256" key="13">
    <source>
        <dbReference type="ARBA" id="ARBA00022989"/>
    </source>
</evidence>
<dbReference type="FunFam" id="1.10.510.10:FF:000146">
    <property type="entry name" value="LRR receptor-like serine/threonine-protein kinase IOS1"/>
    <property type="match status" value="1"/>
</dbReference>
<feature type="transmembrane region" description="Helical" evidence="20">
    <location>
        <begin position="513"/>
        <end position="538"/>
    </location>
</feature>
<dbReference type="GO" id="GO:0004674">
    <property type="term" value="F:protein serine/threonine kinase activity"/>
    <property type="evidence" value="ECO:0007669"/>
    <property type="project" value="UniProtKB-KW"/>
</dbReference>
<dbReference type="EMBL" id="BSYO01000018">
    <property type="protein sequence ID" value="GMH17627.1"/>
    <property type="molecule type" value="Genomic_DNA"/>
</dbReference>
<feature type="chain" id="PRO_5042110290" description="non-specific serine/threonine protein kinase" evidence="21">
    <location>
        <begin position="26"/>
        <end position="890"/>
    </location>
</feature>
<evidence type="ECO:0000256" key="8">
    <source>
        <dbReference type="ARBA" id="ARBA00022729"/>
    </source>
</evidence>
<dbReference type="SUPFAM" id="SSF56112">
    <property type="entry name" value="Protein kinase-like (PK-like)"/>
    <property type="match status" value="1"/>
</dbReference>
<dbReference type="Gene3D" id="1.10.510.10">
    <property type="entry name" value="Transferase(Phosphotransferase) domain 1"/>
    <property type="match status" value="1"/>
</dbReference>
<evidence type="ECO:0000256" key="21">
    <source>
        <dbReference type="SAM" id="SignalP"/>
    </source>
</evidence>
<keyword evidence="15" id="KW-0675">Receptor</keyword>
<feature type="region of interest" description="Disordered" evidence="19">
    <location>
        <begin position="864"/>
        <end position="890"/>
    </location>
</feature>
<keyword evidence="12 18" id="KW-0067">ATP-binding</keyword>
<evidence type="ECO:0000313" key="23">
    <source>
        <dbReference type="EMBL" id="GMH17627.1"/>
    </source>
</evidence>
<evidence type="ECO:0000256" key="20">
    <source>
        <dbReference type="SAM" id="Phobius"/>
    </source>
</evidence>
<protein>
    <recommendedName>
        <fullName evidence="2">non-specific serine/threonine protein kinase</fullName>
        <ecNumber evidence="2">2.7.11.1</ecNumber>
    </recommendedName>
</protein>
<dbReference type="InterPro" id="IPR001611">
    <property type="entry name" value="Leu-rich_rpt"/>
</dbReference>
<keyword evidence="14 20" id="KW-0472">Membrane</keyword>
<proteinExistence type="predicted"/>
<dbReference type="InterPro" id="IPR011009">
    <property type="entry name" value="Kinase-like_dom_sf"/>
</dbReference>
<feature type="signal peptide" evidence="21">
    <location>
        <begin position="1"/>
        <end position="25"/>
    </location>
</feature>
<evidence type="ECO:0000256" key="1">
    <source>
        <dbReference type="ARBA" id="ARBA00004167"/>
    </source>
</evidence>
<comment type="catalytic activity">
    <reaction evidence="16">
        <text>L-threonyl-[protein] + ATP = O-phospho-L-threonyl-[protein] + ADP + H(+)</text>
        <dbReference type="Rhea" id="RHEA:46608"/>
        <dbReference type="Rhea" id="RHEA-COMP:11060"/>
        <dbReference type="Rhea" id="RHEA-COMP:11605"/>
        <dbReference type="ChEBI" id="CHEBI:15378"/>
        <dbReference type="ChEBI" id="CHEBI:30013"/>
        <dbReference type="ChEBI" id="CHEBI:30616"/>
        <dbReference type="ChEBI" id="CHEBI:61977"/>
        <dbReference type="ChEBI" id="CHEBI:456216"/>
        <dbReference type="EC" id="2.7.11.1"/>
    </reaction>
</comment>
<dbReference type="FunFam" id="3.30.200.20:FF:000394">
    <property type="entry name" value="Leucine-rich repeat receptor-like protein kinase"/>
    <property type="match status" value="1"/>
</dbReference>
<dbReference type="InterPro" id="IPR001245">
    <property type="entry name" value="Ser-Thr/Tyr_kinase_cat_dom"/>
</dbReference>
<dbReference type="FunFam" id="3.80.10.10:FF:000129">
    <property type="entry name" value="Leucine-rich repeat receptor-like kinase"/>
    <property type="match status" value="1"/>
</dbReference>
<keyword evidence="8 21" id="KW-0732">Signal</keyword>
<dbReference type="PANTHER" id="PTHR45631:SF215">
    <property type="entry name" value="PROTEIN KINASE DOMAIN-CONTAINING PROTEIN"/>
    <property type="match status" value="1"/>
</dbReference>
<evidence type="ECO:0000256" key="17">
    <source>
        <dbReference type="ARBA" id="ARBA00048679"/>
    </source>
</evidence>
<dbReference type="Gene3D" id="3.80.10.10">
    <property type="entry name" value="Ribonuclease Inhibitor"/>
    <property type="match status" value="1"/>
</dbReference>
<evidence type="ECO:0000256" key="3">
    <source>
        <dbReference type="ARBA" id="ARBA00022527"/>
    </source>
</evidence>
<name>A0AAD3SVZ8_NEPGR</name>
<dbReference type="SMART" id="SM00220">
    <property type="entry name" value="S_TKc"/>
    <property type="match status" value="1"/>
</dbReference>
<keyword evidence="5" id="KW-0433">Leucine-rich repeat</keyword>
<dbReference type="GO" id="GO:0016020">
    <property type="term" value="C:membrane"/>
    <property type="evidence" value="ECO:0007669"/>
    <property type="project" value="UniProtKB-SubCell"/>
</dbReference>
<dbReference type="Pfam" id="PF13855">
    <property type="entry name" value="LRR_8"/>
    <property type="match status" value="1"/>
</dbReference>
<dbReference type="InterPro" id="IPR024788">
    <property type="entry name" value="Malectin-like_Carb-bd_dom"/>
</dbReference>
<keyword evidence="7 20" id="KW-0812">Transmembrane</keyword>
<comment type="subcellular location">
    <subcellularLocation>
        <location evidence="1">Membrane</location>
        <topology evidence="1">Single-pass membrane protein</topology>
    </subcellularLocation>
</comment>
<evidence type="ECO:0000256" key="12">
    <source>
        <dbReference type="ARBA" id="ARBA00022840"/>
    </source>
</evidence>
<evidence type="ECO:0000256" key="18">
    <source>
        <dbReference type="PROSITE-ProRule" id="PRU10141"/>
    </source>
</evidence>
<evidence type="ECO:0000256" key="7">
    <source>
        <dbReference type="ARBA" id="ARBA00022692"/>
    </source>
</evidence>
<reference evidence="23" key="1">
    <citation type="submission" date="2023-05" db="EMBL/GenBank/DDBJ databases">
        <title>Nepenthes gracilis genome sequencing.</title>
        <authorList>
            <person name="Fukushima K."/>
        </authorList>
    </citation>
    <scope>NUCLEOTIDE SEQUENCE</scope>
    <source>
        <strain evidence="23">SING2019-196</strain>
    </source>
</reference>
<keyword evidence="6" id="KW-0808">Transferase</keyword>
<evidence type="ECO:0000259" key="22">
    <source>
        <dbReference type="PROSITE" id="PS50011"/>
    </source>
</evidence>
<evidence type="ECO:0000313" key="24">
    <source>
        <dbReference type="Proteomes" id="UP001279734"/>
    </source>
</evidence>
<dbReference type="SUPFAM" id="SSF52058">
    <property type="entry name" value="L domain-like"/>
    <property type="match status" value="1"/>
</dbReference>
<keyword evidence="3" id="KW-0723">Serine/threonine-protein kinase</keyword>
<evidence type="ECO:0000256" key="14">
    <source>
        <dbReference type="ARBA" id="ARBA00023136"/>
    </source>
</evidence>
<sequence length="890" mass="98939">MLRPWRFCMLCALLACLAPPITVHSQDQSGFISIDCGLSNDTIYIDKTTGLQYTSDASFIDTGSNADVSPLYQTTSNLQQLINVRSFPQGTRNCYTLRPTQGKGENYLIRATFMYGNYDSLNKPPEFDIHLGVDIWDTVKINDSSQVITKEIIHTPTTADYLYVCLANTGGGTPFISTLELRPLNNSIYKRETGSLALVDRYYTYTTSIQDLRYKDDIYDRIWIPGYLNNMTTISTLSIVDSGLNTFKLPSSVMRAAMTPKAGGNFLELYWTPADPTNEFYIFMHFAELEKLQGNQSREFNITINDRLLYGPYVPVYLIADTVYSIKPLSGSRLTFNIKKTERSTLPPILNAVEFYMVKQLSQLVTNQGDVDAMLEIKSTYSLMKNWQGDPCSPRAYLWDGVNCTYDNFNAPILTSLNLSSSGLKGNISASFSNLTSLQVLDLSNNNLTGQIPQSLAELILLNTLNLAGNKLSGSIPQPLLERSKTGSLTLSFNDNPDLCQNVSCTNKKKKAVITPIIASIAAFLVLLAAVATVLFGLKKRRLKHLLAAEGSLSNGADVQNPAYSVKKGGLARFTHSEIMDMTKGFERELGRGGFGTVYYGELKDGTRVAVKMLVSSIQGSEQFQTEVELLITVRHKNLVSLIGYCDEENKLALVYEYMANGNLQTLMSGEGALVWKQRLQIAIDAAQGLDYLHCGCRPPIVHRDVKTPNILLNENLQAKVGDFGLSKIFPDEDKSYISTRVIGTDGYLDPEYHVTEQLNEKSDVYSFGVVLLELITGQAAVIISSTNRTNLVHWVRPMLDRGDLWSIVDKRLQEVHSPNSIWRAVDVAITCVKLTAVERPTMSNVVKELKECLAMEMDAGIDENIRDGNNNSDETRPVIPYTAMSPSVR</sequence>
<keyword evidence="24" id="KW-1185">Reference proteome</keyword>
<dbReference type="EC" id="2.7.11.1" evidence="2"/>
<dbReference type="PROSITE" id="PS00108">
    <property type="entry name" value="PROTEIN_KINASE_ST"/>
    <property type="match status" value="1"/>
</dbReference>
<organism evidence="23 24">
    <name type="scientific">Nepenthes gracilis</name>
    <name type="common">Slender pitcher plant</name>
    <dbReference type="NCBI Taxonomy" id="150966"/>
    <lineage>
        <taxon>Eukaryota</taxon>
        <taxon>Viridiplantae</taxon>
        <taxon>Streptophyta</taxon>
        <taxon>Embryophyta</taxon>
        <taxon>Tracheophyta</taxon>
        <taxon>Spermatophyta</taxon>
        <taxon>Magnoliopsida</taxon>
        <taxon>eudicotyledons</taxon>
        <taxon>Gunneridae</taxon>
        <taxon>Pentapetalae</taxon>
        <taxon>Caryophyllales</taxon>
        <taxon>Nepenthaceae</taxon>
        <taxon>Nepenthes</taxon>
    </lineage>
</organism>
<evidence type="ECO:0000256" key="10">
    <source>
        <dbReference type="ARBA" id="ARBA00022741"/>
    </source>
</evidence>
<evidence type="ECO:0000256" key="19">
    <source>
        <dbReference type="SAM" id="MobiDB-lite"/>
    </source>
</evidence>
<dbReference type="InterPro" id="IPR032675">
    <property type="entry name" value="LRR_dom_sf"/>
</dbReference>
<dbReference type="InterPro" id="IPR008271">
    <property type="entry name" value="Ser/Thr_kinase_AS"/>
</dbReference>
<keyword evidence="11" id="KW-0418">Kinase</keyword>
<evidence type="ECO:0000256" key="16">
    <source>
        <dbReference type="ARBA" id="ARBA00047899"/>
    </source>
</evidence>
<dbReference type="AlphaFoldDB" id="A0AAD3SVZ8"/>
<dbReference type="Proteomes" id="UP001279734">
    <property type="component" value="Unassembled WGS sequence"/>
</dbReference>
<dbReference type="InterPro" id="IPR000719">
    <property type="entry name" value="Prot_kinase_dom"/>
</dbReference>
<dbReference type="CDD" id="cd14066">
    <property type="entry name" value="STKc_IRAK"/>
    <property type="match status" value="1"/>
</dbReference>
<keyword evidence="4" id="KW-0597">Phosphoprotein</keyword>
<dbReference type="Pfam" id="PF12819">
    <property type="entry name" value="Malectin_like"/>
    <property type="match status" value="1"/>
</dbReference>
<dbReference type="PROSITE" id="PS00107">
    <property type="entry name" value="PROTEIN_KINASE_ATP"/>
    <property type="match status" value="1"/>
</dbReference>
<comment type="caution">
    <text evidence="23">The sequence shown here is derived from an EMBL/GenBank/DDBJ whole genome shotgun (WGS) entry which is preliminary data.</text>
</comment>
<keyword evidence="13 20" id="KW-1133">Transmembrane helix</keyword>
<evidence type="ECO:0000256" key="9">
    <source>
        <dbReference type="ARBA" id="ARBA00022737"/>
    </source>
</evidence>
<dbReference type="Pfam" id="PF07714">
    <property type="entry name" value="PK_Tyr_Ser-Thr"/>
    <property type="match status" value="1"/>
</dbReference>
<dbReference type="Gene3D" id="3.30.200.20">
    <property type="entry name" value="Phosphorylase Kinase, domain 1"/>
    <property type="match status" value="1"/>
</dbReference>
<accession>A0AAD3SVZ8</accession>
<evidence type="ECO:0000256" key="2">
    <source>
        <dbReference type="ARBA" id="ARBA00012513"/>
    </source>
</evidence>
<keyword evidence="9" id="KW-0677">Repeat</keyword>
<evidence type="ECO:0000256" key="11">
    <source>
        <dbReference type="ARBA" id="ARBA00022777"/>
    </source>
</evidence>
<dbReference type="InterPro" id="IPR017441">
    <property type="entry name" value="Protein_kinase_ATP_BS"/>
</dbReference>
<dbReference type="GO" id="GO:0005524">
    <property type="term" value="F:ATP binding"/>
    <property type="evidence" value="ECO:0007669"/>
    <property type="project" value="UniProtKB-UniRule"/>
</dbReference>
<dbReference type="PROSITE" id="PS50011">
    <property type="entry name" value="PROTEIN_KINASE_DOM"/>
    <property type="match status" value="1"/>
</dbReference>
<comment type="catalytic activity">
    <reaction evidence="17">
        <text>L-seryl-[protein] + ATP = O-phospho-L-seryl-[protein] + ADP + H(+)</text>
        <dbReference type="Rhea" id="RHEA:17989"/>
        <dbReference type="Rhea" id="RHEA-COMP:9863"/>
        <dbReference type="Rhea" id="RHEA-COMP:11604"/>
        <dbReference type="ChEBI" id="CHEBI:15378"/>
        <dbReference type="ChEBI" id="CHEBI:29999"/>
        <dbReference type="ChEBI" id="CHEBI:30616"/>
        <dbReference type="ChEBI" id="CHEBI:83421"/>
        <dbReference type="ChEBI" id="CHEBI:456216"/>
        <dbReference type="EC" id="2.7.11.1"/>
    </reaction>
</comment>
<evidence type="ECO:0000256" key="5">
    <source>
        <dbReference type="ARBA" id="ARBA00022614"/>
    </source>
</evidence>
<dbReference type="PANTHER" id="PTHR45631">
    <property type="entry name" value="OS07G0107800 PROTEIN-RELATED"/>
    <property type="match status" value="1"/>
</dbReference>
<evidence type="ECO:0000256" key="4">
    <source>
        <dbReference type="ARBA" id="ARBA00022553"/>
    </source>
</evidence>
<evidence type="ECO:0000256" key="6">
    <source>
        <dbReference type="ARBA" id="ARBA00022679"/>
    </source>
</evidence>